<gene>
    <name evidence="2" type="ORF">SAMN05216360_102113</name>
</gene>
<organism evidence="2 3">
    <name type="scientific">Methylobacterium phyllostachyos</name>
    <dbReference type="NCBI Taxonomy" id="582672"/>
    <lineage>
        <taxon>Bacteria</taxon>
        <taxon>Pseudomonadati</taxon>
        <taxon>Pseudomonadota</taxon>
        <taxon>Alphaproteobacteria</taxon>
        <taxon>Hyphomicrobiales</taxon>
        <taxon>Methylobacteriaceae</taxon>
        <taxon>Methylobacterium</taxon>
    </lineage>
</organism>
<name>A0A1G9T9Y9_9HYPH</name>
<dbReference type="Proteomes" id="UP000198704">
    <property type="component" value="Unassembled WGS sequence"/>
</dbReference>
<dbReference type="AlphaFoldDB" id="A0A1G9T9Y9"/>
<accession>A0A1G9T9Y9</accession>
<evidence type="ECO:0000256" key="1">
    <source>
        <dbReference type="SAM" id="SignalP"/>
    </source>
</evidence>
<protein>
    <submittedName>
        <fullName evidence="2">Uncharacterized protein</fullName>
    </submittedName>
</protein>
<evidence type="ECO:0000313" key="3">
    <source>
        <dbReference type="Proteomes" id="UP000198704"/>
    </source>
</evidence>
<feature type="signal peptide" evidence="1">
    <location>
        <begin position="1"/>
        <end position="31"/>
    </location>
</feature>
<proteinExistence type="predicted"/>
<evidence type="ECO:0000313" key="2">
    <source>
        <dbReference type="EMBL" id="SDM44432.1"/>
    </source>
</evidence>
<sequence length="94" mass="10507">MPILRTRRRFSAGLWSGALIGLVLAANPARAEPPIRSPEDAACRLEAKAKVFSAPNPRGLELEEIGRQIYYACMSRISAAAQPVKRGKRRHRRR</sequence>
<feature type="chain" id="PRO_5011644265" evidence="1">
    <location>
        <begin position="32"/>
        <end position="94"/>
    </location>
</feature>
<dbReference type="OrthoDB" id="7998027at2"/>
<keyword evidence="1" id="KW-0732">Signal</keyword>
<dbReference type="EMBL" id="FNHS01000002">
    <property type="protein sequence ID" value="SDM44432.1"/>
    <property type="molecule type" value="Genomic_DNA"/>
</dbReference>
<reference evidence="3" key="1">
    <citation type="submission" date="2016-10" db="EMBL/GenBank/DDBJ databases">
        <authorList>
            <person name="Varghese N."/>
            <person name="Submissions S."/>
        </authorList>
    </citation>
    <scope>NUCLEOTIDE SEQUENCE [LARGE SCALE GENOMIC DNA]</scope>
    <source>
        <strain evidence="3">BL47</strain>
    </source>
</reference>
<keyword evidence="3" id="KW-1185">Reference proteome</keyword>